<organism evidence="9 10">
    <name type="scientific">Caenorhabditis elegans</name>
    <dbReference type="NCBI Taxonomy" id="6239"/>
    <lineage>
        <taxon>Eukaryota</taxon>
        <taxon>Metazoa</taxon>
        <taxon>Ecdysozoa</taxon>
        <taxon>Nematoda</taxon>
        <taxon>Chromadorea</taxon>
        <taxon>Rhabditida</taxon>
        <taxon>Rhabditina</taxon>
        <taxon>Rhabditomorpha</taxon>
        <taxon>Rhabditoidea</taxon>
        <taxon>Rhabditidae</taxon>
        <taxon>Peloderinae</taxon>
        <taxon>Caenorhabditis</taxon>
    </lineage>
</organism>
<dbReference type="CTD" id="36805074"/>
<keyword evidence="12" id="KW-1267">Proteomics identification</keyword>
<comment type="similarity">
    <text evidence="2">Belongs to the mitochondrion-specific ribosomal protein mL42 family.</text>
</comment>
<name>G5EFZ7_CAEEL</name>
<dbReference type="FunCoup" id="G5EFZ7">
    <property type="interactions" value="1154"/>
</dbReference>
<keyword evidence="6" id="KW-0687">Ribonucleoprotein</keyword>
<evidence type="ECO:0000313" key="8">
    <source>
        <dbReference type="EMBL" id="AAK69380.1"/>
    </source>
</evidence>
<dbReference type="PIR" id="T27553">
    <property type="entry name" value="T27553"/>
</dbReference>
<dbReference type="Bgee" id="WBGene00303009">
    <property type="expression patterns" value="Expressed in pharyngeal muscle cell (C elegans) and 4 other cell types or tissues"/>
</dbReference>
<dbReference type="GO" id="GO:0005739">
    <property type="term" value="C:mitochondrion"/>
    <property type="evidence" value="ECO:0007669"/>
    <property type="project" value="UniProtKB-SubCell"/>
</dbReference>
<dbReference type="Proteomes" id="UP000001940">
    <property type="component" value="Chromosome IV"/>
</dbReference>
<accession>G5EFZ7</accession>
<dbReference type="EMBL" id="AF202930">
    <property type="protein sequence ID" value="AAK69380.1"/>
    <property type="molecule type" value="mRNA"/>
</dbReference>
<keyword evidence="10" id="KW-1185">Reference proteome</keyword>
<comment type="subcellular location">
    <subcellularLocation>
        <location evidence="1">Mitochondrion</location>
    </subcellularLocation>
</comment>
<dbReference type="Pfam" id="PF10210">
    <property type="entry name" value="MRP-S32"/>
    <property type="match status" value="1"/>
</dbReference>
<dbReference type="eggNOG" id="KOG4106">
    <property type="taxonomic scope" value="Eukaryota"/>
</dbReference>
<reference evidence="8" key="3">
    <citation type="journal article" date="2002" name="J. Biol. Chem.">
        <title>ICln ion channel splice variants in Caenorhabditis elegans: voltage dependence and interaction with an operon partner protein.</title>
        <authorList>
            <person name="Furst J."/>
            <person name="Ritter M."/>
            <person name="Rudzki J."/>
            <person name="Danzl J."/>
            <person name="Gschwentner M."/>
            <person name="Scandella E."/>
            <person name="Jakab M."/>
            <person name="Konig M."/>
            <person name="Oehl B."/>
            <person name="Lang F."/>
            <person name="Deetjen P."/>
            <person name="Paulmichi M."/>
        </authorList>
    </citation>
    <scope>NUCLEOTIDE SEQUENCE</scope>
    <source>
        <strain evidence="8">N2</strain>
    </source>
</reference>
<dbReference type="RefSeq" id="NP_501580.3">
    <property type="nucleotide sequence ID" value="NM_069179.7"/>
</dbReference>
<reference evidence="9" key="5">
    <citation type="submission" date="2024-10" db="EMBL/GenBank/DDBJ databases">
        <authorList>
            <consortium name="WormBase Consortium"/>
            <person name="WormBase"/>
        </authorList>
    </citation>
    <scope>NUCLEOTIDE SEQUENCE</scope>
    <source>
        <strain evidence="9">Bristol N2</strain>
    </source>
</reference>
<dbReference type="AlphaFoldDB" id="G5EFZ7"/>
<evidence type="ECO:0000313" key="9">
    <source>
        <dbReference type="EMBL" id="CAA92571.2"/>
    </source>
</evidence>
<keyword evidence="4" id="KW-0689">Ribosomal protein</keyword>
<reference evidence="9" key="4">
    <citation type="submission" date="2003-03" db="EMBL/GenBank/DDBJ databases">
        <authorList>
            <person name="Sulson J.E."/>
            <person name="Waterston R."/>
        </authorList>
    </citation>
    <scope>NUCLEOTIDE SEQUENCE</scope>
    <source>
        <strain evidence="9">Bristol N2</strain>
    </source>
</reference>
<evidence type="ECO:0000256" key="2">
    <source>
        <dbReference type="ARBA" id="ARBA00005556"/>
    </source>
</evidence>
<sequence length="109" mass="12494">MLRNLFSITYRFASSDSPRKVVVCANGTIAAWHPPQHFPYEHTKPIDLGSLTKKDQSSRLSAAAKASSIPREPVNAELKDIFYTSKHEWYSRTREERLRNVAAPIPRRK</sequence>
<dbReference type="PeptideAtlas" id="G5EFZ7"/>
<dbReference type="PANTHER" id="PTHR13450:SF4">
    <property type="entry name" value="LARGE RIBOSOMAL SUBUNIT PROTEIN ML42"/>
    <property type="match status" value="1"/>
</dbReference>
<dbReference type="PANTHER" id="PTHR13450">
    <property type="entry name" value="MITOCHONDRIAL 39S RIBOSOMAL PROTEIN L42"/>
    <property type="match status" value="1"/>
</dbReference>
<protein>
    <recommendedName>
        <fullName evidence="7">Large ribosomal subunit protein mL42</fullName>
    </recommendedName>
</protein>
<evidence type="ECO:0000256" key="6">
    <source>
        <dbReference type="ARBA" id="ARBA00023274"/>
    </source>
</evidence>
<dbReference type="OrthoDB" id="1107506at2759"/>
<dbReference type="GO" id="GO:1990904">
    <property type="term" value="C:ribonucleoprotein complex"/>
    <property type="evidence" value="ECO:0007669"/>
    <property type="project" value="UniProtKB-KW"/>
</dbReference>
<dbReference type="EMBL" id="BX284604">
    <property type="protein sequence ID" value="CAA92571.2"/>
    <property type="molecule type" value="Genomic_DNA"/>
</dbReference>
<dbReference type="HOGENOM" id="CLU_2348602_0_0_1"/>
<keyword evidence="5" id="KW-0496">Mitochondrion</keyword>
<dbReference type="WormBase" id="ZC410.10">
    <property type="protein sequence ID" value="CE26842"/>
    <property type="gene ID" value="WBGene00303009"/>
    <property type="gene designation" value="mrpl-42"/>
</dbReference>
<gene>
    <name evidence="9 11" type="primary">mrpl-42</name>
    <name evidence="9" type="ORF">CELE_ZC410.10</name>
    <name evidence="11" type="ORF">ZC410.10</name>
</gene>
<evidence type="ECO:0000256" key="3">
    <source>
        <dbReference type="ARBA" id="ARBA00022946"/>
    </source>
</evidence>
<dbReference type="GO" id="GO:0005840">
    <property type="term" value="C:ribosome"/>
    <property type="evidence" value="ECO:0007669"/>
    <property type="project" value="UniProtKB-KW"/>
</dbReference>
<evidence type="ECO:0000256" key="4">
    <source>
        <dbReference type="ARBA" id="ARBA00022980"/>
    </source>
</evidence>
<dbReference type="AGR" id="WB:WBGene00303009"/>
<reference evidence="9 10" key="1">
    <citation type="journal article" date="1998" name="Science">
        <title>Genome sequence of the nematode C. elegans: a platform for investigating biology.</title>
        <authorList>
            <consortium name="The C. elegans sequencing consortium"/>
            <person name="Sulson J.E."/>
            <person name="Waterston R."/>
        </authorList>
    </citation>
    <scope>NUCLEOTIDE SEQUENCE [LARGE SCALE GENOMIC DNA]</scope>
    <source>
        <strain evidence="9 10">Bristol N2</strain>
    </source>
</reference>
<evidence type="ECO:0000256" key="7">
    <source>
        <dbReference type="ARBA" id="ARBA00035189"/>
    </source>
</evidence>
<dbReference type="InterPro" id="IPR019346">
    <property type="entry name" value="Ribosomal_mL42"/>
</dbReference>
<evidence type="ECO:0000313" key="11">
    <source>
        <dbReference type="WormBase" id="ZC410.10"/>
    </source>
</evidence>
<dbReference type="STRING" id="6239.ZC410.10.2"/>
<dbReference type="GeneID" id="36805074"/>
<reference evidence="8" key="2">
    <citation type="submission" date="1999-11" db="EMBL/GenBank/DDBJ databases">
        <authorList>
            <person name="Paulmichl M."/>
            <person name="Rudzki J.D."/>
            <person name="Scandella E."/>
        </authorList>
    </citation>
    <scope>NUCLEOTIDE SEQUENCE</scope>
    <source>
        <strain evidence="8">N2</strain>
    </source>
</reference>
<dbReference type="KEGG" id="cel:CELE_ZC410.10"/>
<evidence type="ECO:0000313" key="10">
    <source>
        <dbReference type="Proteomes" id="UP000001940"/>
    </source>
</evidence>
<dbReference type="OMA" id="HEWFTRT"/>
<evidence type="ECO:0000256" key="1">
    <source>
        <dbReference type="ARBA" id="ARBA00004173"/>
    </source>
</evidence>
<evidence type="ECO:0007829" key="12">
    <source>
        <dbReference type="PeptideAtlas" id="G5EFZ7"/>
    </source>
</evidence>
<proteinExistence type="evidence at protein level"/>
<keyword evidence="3" id="KW-0809">Transit peptide</keyword>
<evidence type="ECO:0000256" key="5">
    <source>
        <dbReference type="ARBA" id="ARBA00023128"/>
    </source>
</evidence>
<dbReference type="PaxDb" id="6239-ZC410.7a.1"/>